<gene>
    <name evidence="1" type="ORF">RRG08_009038</name>
</gene>
<name>A0AAE0XN74_9GAST</name>
<sequence length="126" mass="13963">MSCFGDKSKVAHRDWKLKESYNVKEQLTFPGIFSDEEIRNGKDNLSKSVDTVETLAAPDRHVMLATAADQSVVRTGGPRSGLSYRDFHARFVVSESAQSVARSRSSLLCSRGILLLNFRLPGTCLK</sequence>
<comment type="caution">
    <text evidence="1">The sequence shown here is derived from an EMBL/GenBank/DDBJ whole genome shotgun (WGS) entry which is preliminary data.</text>
</comment>
<reference evidence="1" key="1">
    <citation type="journal article" date="2023" name="G3 (Bethesda)">
        <title>A reference genome for the long-term kleptoplast-retaining sea slug Elysia crispata morphotype clarki.</title>
        <authorList>
            <person name="Eastman K.E."/>
            <person name="Pendleton A.L."/>
            <person name="Shaikh M.A."/>
            <person name="Suttiyut T."/>
            <person name="Ogas R."/>
            <person name="Tomko P."/>
            <person name="Gavelis G."/>
            <person name="Widhalm J.R."/>
            <person name="Wisecaver J.H."/>
        </authorList>
    </citation>
    <scope>NUCLEOTIDE SEQUENCE</scope>
    <source>
        <strain evidence="1">ECLA1</strain>
    </source>
</reference>
<dbReference type="Proteomes" id="UP001283361">
    <property type="component" value="Unassembled WGS sequence"/>
</dbReference>
<dbReference type="EMBL" id="JAWDGP010007996">
    <property type="protein sequence ID" value="KAK3697828.1"/>
    <property type="molecule type" value="Genomic_DNA"/>
</dbReference>
<proteinExistence type="predicted"/>
<accession>A0AAE0XN74</accession>
<dbReference type="AlphaFoldDB" id="A0AAE0XN74"/>
<keyword evidence="2" id="KW-1185">Reference proteome</keyword>
<organism evidence="1 2">
    <name type="scientific">Elysia crispata</name>
    <name type="common">lettuce slug</name>
    <dbReference type="NCBI Taxonomy" id="231223"/>
    <lineage>
        <taxon>Eukaryota</taxon>
        <taxon>Metazoa</taxon>
        <taxon>Spiralia</taxon>
        <taxon>Lophotrochozoa</taxon>
        <taxon>Mollusca</taxon>
        <taxon>Gastropoda</taxon>
        <taxon>Heterobranchia</taxon>
        <taxon>Euthyneura</taxon>
        <taxon>Panpulmonata</taxon>
        <taxon>Sacoglossa</taxon>
        <taxon>Placobranchoidea</taxon>
        <taxon>Plakobranchidae</taxon>
        <taxon>Elysia</taxon>
    </lineage>
</organism>
<evidence type="ECO:0000313" key="2">
    <source>
        <dbReference type="Proteomes" id="UP001283361"/>
    </source>
</evidence>
<evidence type="ECO:0000313" key="1">
    <source>
        <dbReference type="EMBL" id="KAK3697828.1"/>
    </source>
</evidence>
<protein>
    <submittedName>
        <fullName evidence="1">Uncharacterized protein</fullName>
    </submittedName>
</protein>